<dbReference type="OrthoDB" id="5739288at2"/>
<feature type="compositionally biased region" description="Basic and acidic residues" evidence="1">
    <location>
        <begin position="268"/>
        <end position="280"/>
    </location>
</feature>
<sequence length="280" mass="30255">MKLVVAIREQSASKARDYLERLGAEIIKSRFETQDPALRNLVDGLGARGLELEREGTSLYWYLVASPLAAEHWLAHESVAVCFTHDWFHQQAMGIRYLKGMAYCDAAASWADFLPFDQCPATQQACQGDIDWRGLPVISAVAPDAVVPDAVVPDAIVSDAVEPVADKGGLEETRQKDETRQKKVRSGRQAMASGLLLPDAAEPLAAPSETAVEIQVKPARKLSLKKSRAGGPTDGAGDSLSTGASEPLNTAAKPAVKPVSKTRSRKPPAREREEQLDLFG</sequence>
<dbReference type="AlphaFoldDB" id="K4KEU0"/>
<feature type="region of interest" description="Disordered" evidence="1">
    <location>
        <begin position="208"/>
        <end position="280"/>
    </location>
</feature>
<dbReference type="EMBL" id="CP003746">
    <property type="protein sequence ID" value="AFU97579.1"/>
    <property type="molecule type" value="Genomic_DNA"/>
</dbReference>
<accession>K4KEU0</accession>
<organism evidence="2 3">
    <name type="scientific">Simiduia agarivorans (strain DSM 21679 / JCM 13881 / BCRC 17597 / SA1)</name>
    <dbReference type="NCBI Taxonomy" id="1117647"/>
    <lineage>
        <taxon>Bacteria</taxon>
        <taxon>Pseudomonadati</taxon>
        <taxon>Pseudomonadota</taxon>
        <taxon>Gammaproteobacteria</taxon>
        <taxon>Cellvibrionales</taxon>
        <taxon>Cellvibrionaceae</taxon>
        <taxon>Simiduia</taxon>
    </lineage>
</organism>
<evidence type="ECO:0000256" key="1">
    <source>
        <dbReference type="SAM" id="MobiDB-lite"/>
    </source>
</evidence>
<feature type="compositionally biased region" description="Basic residues" evidence="1">
    <location>
        <begin position="218"/>
        <end position="228"/>
    </location>
</feature>
<reference evidence="2 3" key="1">
    <citation type="journal article" date="2013" name="Genome Announc.">
        <title>Complete genome sequence of Simiduia agarivorans SA1(T), a marine bacterium able to degrade a variety of polysaccharides.</title>
        <authorList>
            <person name="Lin S.Y."/>
            <person name="Shieh W.Y."/>
            <person name="Chen J.S."/>
            <person name="Tang S.L."/>
        </authorList>
    </citation>
    <scope>NUCLEOTIDE SEQUENCE [LARGE SCALE GENOMIC DNA]</scope>
    <source>
        <strain evidence="3">DSM 21679 / JCM 13881 / BCRC 17597 / SA1</strain>
    </source>
</reference>
<dbReference type="KEGG" id="saga:M5M_01780"/>
<dbReference type="HOGENOM" id="CLU_993571_0_0_6"/>
<dbReference type="Proteomes" id="UP000000466">
    <property type="component" value="Chromosome"/>
</dbReference>
<proteinExistence type="predicted"/>
<feature type="compositionally biased region" description="Polar residues" evidence="1">
    <location>
        <begin position="239"/>
        <end position="248"/>
    </location>
</feature>
<feature type="region of interest" description="Disordered" evidence="1">
    <location>
        <begin position="166"/>
        <end position="195"/>
    </location>
</feature>
<keyword evidence="3" id="KW-1185">Reference proteome</keyword>
<protein>
    <submittedName>
        <fullName evidence="2">Uncharacterized protein</fullName>
    </submittedName>
</protein>
<feature type="compositionally biased region" description="Basic and acidic residues" evidence="1">
    <location>
        <begin position="166"/>
        <end position="181"/>
    </location>
</feature>
<dbReference type="STRING" id="1117647.M5M_01780"/>
<name>K4KEU0_SIMAS</name>
<evidence type="ECO:0000313" key="2">
    <source>
        <dbReference type="EMBL" id="AFU97579.1"/>
    </source>
</evidence>
<evidence type="ECO:0000313" key="3">
    <source>
        <dbReference type="Proteomes" id="UP000000466"/>
    </source>
</evidence>
<gene>
    <name evidence="2" type="ordered locus">M5M_01780</name>
</gene>
<dbReference type="RefSeq" id="WP_015045752.1">
    <property type="nucleotide sequence ID" value="NC_018868.3"/>
</dbReference>